<feature type="binding site" evidence="12">
    <location>
        <position position="288"/>
    </location>
    <ligand>
        <name>K(+)</name>
        <dbReference type="ChEBI" id="CHEBI:29103"/>
    </ligand>
</feature>
<dbReference type="InterPro" id="IPR002173">
    <property type="entry name" value="Carboh/pur_kinase_PfkB_CS"/>
</dbReference>
<keyword evidence="9 12" id="KW-0460">Magnesium</keyword>
<feature type="binding site" evidence="12">
    <location>
        <begin position="12"/>
        <end position="14"/>
    </location>
    <ligand>
        <name>substrate</name>
    </ligand>
</feature>
<evidence type="ECO:0000256" key="7">
    <source>
        <dbReference type="ARBA" id="ARBA00022777"/>
    </source>
</evidence>
<feature type="active site" description="Proton acceptor" evidence="12">
    <location>
        <position position="253"/>
    </location>
</feature>
<feature type="binding site" evidence="12">
    <location>
        <position position="247"/>
    </location>
    <ligand>
        <name>K(+)</name>
        <dbReference type="ChEBI" id="CHEBI:29103"/>
    </ligand>
</feature>
<comment type="similarity">
    <text evidence="1">Belongs to the carbohydrate kinase pfkB family.</text>
</comment>
<dbReference type="EC" id="2.7.1.15" evidence="2 12"/>
<evidence type="ECO:0000313" key="14">
    <source>
        <dbReference type="EMBL" id="SBV96274.1"/>
    </source>
</evidence>
<dbReference type="GO" id="GO:0005829">
    <property type="term" value="C:cytosol"/>
    <property type="evidence" value="ECO:0007669"/>
    <property type="project" value="TreeGrafter"/>
</dbReference>
<dbReference type="GO" id="GO:0004747">
    <property type="term" value="F:ribokinase activity"/>
    <property type="evidence" value="ECO:0007669"/>
    <property type="project" value="UniProtKB-UniRule"/>
</dbReference>
<dbReference type="Pfam" id="PF00294">
    <property type="entry name" value="PfkB"/>
    <property type="match status" value="1"/>
</dbReference>
<keyword evidence="4 12" id="KW-0808">Transferase</keyword>
<comment type="activity regulation">
    <text evidence="12">Activated by a monovalent cation that binds near, but not in, the active site. The most likely occupant of the site in vivo is potassium. Ion binding induces a conformational change that may alter substrate affinity.</text>
</comment>
<comment type="subunit">
    <text evidence="12">Homodimer.</text>
</comment>
<evidence type="ECO:0000259" key="13">
    <source>
        <dbReference type="Pfam" id="PF00294"/>
    </source>
</evidence>
<evidence type="ECO:0000256" key="4">
    <source>
        <dbReference type="ARBA" id="ARBA00022679"/>
    </source>
</evidence>
<dbReference type="NCBIfam" id="TIGR02152">
    <property type="entry name" value="D_ribokin_bact"/>
    <property type="match status" value="1"/>
</dbReference>
<comment type="similarity">
    <text evidence="12">Belongs to the carbohydrate kinase PfkB family. Ribokinase subfamily.</text>
</comment>
<evidence type="ECO:0000256" key="12">
    <source>
        <dbReference type="HAMAP-Rule" id="MF_01987"/>
    </source>
</evidence>
<feature type="binding site" evidence="12">
    <location>
        <position position="249"/>
    </location>
    <ligand>
        <name>K(+)</name>
        <dbReference type="ChEBI" id="CHEBI:29103"/>
    </ligand>
</feature>
<comment type="subcellular location">
    <subcellularLocation>
        <location evidence="12">Cytoplasm</location>
    </subcellularLocation>
</comment>
<sequence length="313" mass="32448">MGRKICVMGSYITDLTARTPHLPAPGETVLGSQFTIGPGGKGGNQAVAAKRAGGDVAFVTKLGADPFGMLAVDFLKKEGIYSPTVFTTDAHPTGTALIAVDDRNENNIVVVPGACAQLTAQEIGQCEETLGECALLLVQLEANLDATAQMVELAKRAGVQVVLNPAPARSLNGEFLAQVDIITPNESEAELLTGQRVSSLEECGRAAQSFFRQGVKKVVITLGGKGAYCGDGTREALLPPYPAKVVDTTGAGDAFNGGLVKALADGKDFFEAAAYACVVAGLSVQKFGTAPSMPTEEEIAAGLERYRQAGGEK</sequence>
<keyword evidence="10 12" id="KW-0630">Potassium</keyword>
<dbReference type="UniPathway" id="UPA00916">
    <property type="reaction ID" value="UER00889"/>
</dbReference>
<evidence type="ECO:0000256" key="5">
    <source>
        <dbReference type="ARBA" id="ARBA00022723"/>
    </source>
</evidence>
<dbReference type="EMBL" id="FLUN01000001">
    <property type="protein sequence ID" value="SBV96274.1"/>
    <property type="molecule type" value="Genomic_DNA"/>
</dbReference>
<proteinExistence type="inferred from homology"/>
<dbReference type="PRINTS" id="PR00990">
    <property type="entry name" value="RIBOKINASE"/>
</dbReference>
<dbReference type="HAMAP" id="MF_01987">
    <property type="entry name" value="Ribokinase"/>
    <property type="match status" value="1"/>
</dbReference>
<evidence type="ECO:0000256" key="10">
    <source>
        <dbReference type="ARBA" id="ARBA00022958"/>
    </source>
</evidence>
<dbReference type="GO" id="GO:0046872">
    <property type="term" value="F:metal ion binding"/>
    <property type="evidence" value="ECO:0007669"/>
    <property type="project" value="UniProtKB-KW"/>
</dbReference>
<dbReference type="InterPro" id="IPR011877">
    <property type="entry name" value="Ribokinase"/>
</dbReference>
<keyword evidence="5 12" id="KW-0479">Metal-binding</keyword>
<feature type="binding site" evidence="12">
    <location>
        <begin position="221"/>
        <end position="226"/>
    </location>
    <ligand>
        <name>ATP</name>
        <dbReference type="ChEBI" id="CHEBI:30616"/>
    </ligand>
</feature>
<name>A0A212JA02_9FIRM</name>
<feature type="binding site" evidence="12">
    <location>
        <begin position="40"/>
        <end position="44"/>
    </location>
    <ligand>
        <name>substrate</name>
    </ligand>
</feature>
<dbReference type="Gene3D" id="3.40.1190.20">
    <property type="match status" value="1"/>
</dbReference>
<dbReference type="InterPro" id="IPR029056">
    <property type="entry name" value="Ribokinase-like"/>
</dbReference>
<keyword evidence="6 12" id="KW-0547">Nucleotide-binding</keyword>
<comment type="pathway">
    <text evidence="12">Carbohydrate metabolism; D-ribose degradation; D-ribose 5-phosphate from beta-D-ribopyranose: step 2/2.</text>
</comment>
<feature type="binding site" evidence="12">
    <location>
        <position position="283"/>
    </location>
    <ligand>
        <name>K(+)</name>
        <dbReference type="ChEBI" id="CHEBI:29103"/>
    </ligand>
</feature>
<evidence type="ECO:0000256" key="8">
    <source>
        <dbReference type="ARBA" id="ARBA00022840"/>
    </source>
</evidence>
<feature type="binding site" evidence="12">
    <location>
        <position position="286"/>
    </location>
    <ligand>
        <name>K(+)</name>
        <dbReference type="ChEBI" id="CHEBI:29103"/>
    </ligand>
</feature>
<comment type="catalytic activity">
    <reaction evidence="12">
        <text>D-ribose + ATP = D-ribose 5-phosphate + ADP + H(+)</text>
        <dbReference type="Rhea" id="RHEA:13697"/>
        <dbReference type="ChEBI" id="CHEBI:15378"/>
        <dbReference type="ChEBI" id="CHEBI:30616"/>
        <dbReference type="ChEBI" id="CHEBI:47013"/>
        <dbReference type="ChEBI" id="CHEBI:78346"/>
        <dbReference type="ChEBI" id="CHEBI:456216"/>
        <dbReference type="EC" id="2.7.1.15"/>
    </reaction>
</comment>
<feature type="binding site" evidence="12">
    <location>
        <position position="141"/>
    </location>
    <ligand>
        <name>substrate</name>
    </ligand>
</feature>
<dbReference type="SUPFAM" id="SSF53613">
    <property type="entry name" value="Ribokinase-like"/>
    <property type="match status" value="1"/>
</dbReference>
<dbReference type="PANTHER" id="PTHR10584">
    <property type="entry name" value="SUGAR KINASE"/>
    <property type="match status" value="1"/>
</dbReference>
<evidence type="ECO:0000256" key="3">
    <source>
        <dbReference type="ARBA" id="ARBA00016943"/>
    </source>
</evidence>
<feature type="binding site" evidence="12">
    <location>
        <begin position="252"/>
        <end position="253"/>
    </location>
    <ligand>
        <name>ATP</name>
        <dbReference type="ChEBI" id="CHEBI:30616"/>
    </ligand>
</feature>
<keyword evidence="8 12" id="KW-0067">ATP-binding</keyword>
<feature type="binding site" evidence="12">
    <location>
        <position position="292"/>
    </location>
    <ligand>
        <name>K(+)</name>
        <dbReference type="ChEBI" id="CHEBI:29103"/>
    </ligand>
</feature>
<keyword evidence="12" id="KW-0963">Cytoplasm</keyword>
<accession>A0A212JA02</accession>
<feature type="binding site" evidence="12">
    <location>
        <position position="253"/>
    </location>
    <ligand>
        <name>substrate</name>
    </ligand>
</feature>
<comment type="caution">
    <text evidence="12">Lacks conserved residue(s) required for the propagation of feature annotation.</text>
</comment>
<keyword evidence="11 12" id="KW-0119">Carbohydrate metabolism</keyword>
<organism evidence="14">
    <name type="scientific">uncultured Eubacteriales bacterium</name>
    <dbReference type="NCBI Taxonomy" id="172733"/>
    <lineage>
        <taxon>Bacteria</taxon>
        <taxon>Bacillati</taxon>
        <taxon>Bacillota</taxon>
        <taxon>Clostridia</taxon>
        <taxon>Eubacteriales</taxon>
        <taxon>environmental samples</taxon>
    </lineage>
</organism>
<dbReference type="InterPro" id="IPR002139">
    <property type="entry name" value="Ribo/fructo_kinase"/>
</dbReference>
<evidence type="ECO:0000256" key="2">
    <source>
        <dbReference type="ARBA" id="ARBA00012035"/>
    </source>
</evidence>
<reference evidence="14" key="1">
    <citation type="submission" date="2016-04" db="EMBL/GenBank/DDBJ databases">
        <authorList>
            <person name="Evans L.H."/>
            <person name="Alamgir A."/>
            <person name="Owens N."/>
            <person name="Weber N.D."/>
            <person name="Virtaneva K."/>
            <person name="Barbian K."/>
            <person name="Babar A."/>
            <person name="Rosenke K."/>
        </authorList>
    </citation>
    <scope>NUCLEOTIDE SEQUENCE</scope>
    <source>
        <strain evidence="14">86</strain>
    </source>
</reference>
<comment type="cofactor">
    <cofactor evidence="12">
        <name>Mg(2+)</name>
        <dbReference type="ChEBI" id="CHEBI:18420"/>
    </cofactor>
    <text evidence="12">Requires a divalent cation, most likely magnesium in vivo, as an electrophilic catalyst to aid phosphoryl group transfer. It is the chelate of the metal and the nucleotide that is the actual substrate.</text>
</comment>
<dbReference type="GO" id="GO:0005524">
    <property type="term" value="F:ATP binding"/>
    <property type="evidence" value="ECO:0007669"/>
    <property type="project" value="UniProtKB-UniRule"/>
</dbReference>
<evidence type="ECO:0000256" key="6">
    <source>
        <dbReference type="ARBA" id="ARBA00022741"/>
    </source>
</evidence>
<gene>
    <name evidence="12 14" type="primary">rbsK</name>
    <name evidence="14" type="ORF">KL86CLO1_10755</name>
</gene>
<dbReference type="PROSITE" id="PS00584">
    <property type="entry name" value="PFKB_KINASES_2"/>
    <property type="match status" value="1"/>
</dbReference>
<evidence type="ECO:0000256" key="11">
    <source>
        <dbReference type="ARBA" id="ARBA00023277"/>
    </source>
</evidence>
<protein>
    <recommendedName>
        <fullName evidence="3 12">Ribokinase</fullName>
        <shortName evidence="12">RK</shortName>
        <ecNumber evidence="2 12">2.7.1.15</ecNumber>
    </recommendedName>
</protein>
<evidence type="ECO:0000256" key="9">
    <source>
        <dbReference type="ARBA" id="ARBA00022842"/>
    </source>
</evidence>
<dbReference type="CDD" id="cd01174">
    <property type="entry name" value="ribokinase"/>
    <property type="match status" value="1"/>
</dbReference>
<keyword evidence="7 12" id="KW-0418">Kinase</keyword>
<dbReference type="GO" id="GO:0019303">
    <property type="term" value="P:D-ribose catabolic process"/>
    <property type="evidence" value="ECO:0007669"/>
    <property type="project" value="UniProtKB-UniRule"/>
</dbReference>
<feature type="domain" description="Carbohydrate kinase PfkB" evidence="13">
    <location>
        <begin position="4"/>
        <end position="295"/>
    </location>
</feature>
<dbReference type="PANTHER" id="PTHR10584:SF166">
    <property type="entry name" value="RIBOKINASE"/>
    <property type="match status" value="1"/>
</dbReference>
<feature type="binding site" evidence="12">
    <location>
        <position position="185"/>
    </location>
    <ligand>
        <name>ATP</name>
        <dbReference type="ChEBI" id="CHEBI:30616"/>
    </ligand>
</feature>
<evidence type="ECO:0000256" key="1">
    <source>
        <dbReference type="ARBA" id="ARBA00005380"/>
    </source>
</evidence>
<comment type="function">
    <text evidence="12">Catalyzes the phosphorylation of ribose at O-5 in a reaction requiring ATP and magnesium. The resulting D-ribose-5-phosphate can then be used either for sythesis of nucleotides, histidine, and tryptophan, or as a component of the pentose phosphate pathway.</text>
</comment>
<dbReference type="AlphaFoldDB" id="A0A212JA02"/>
<dbReference type="InterPro" id="IPR011611">
    <property type="entry name" value="PfkB_dom"/>
</dbReference>